<evidence type="ECO:0000313" key="1">
    <source>
        <dbReference type="Proteomes" id="UP000095283"/>
    </source>
</evidence>
<reference evidence="2" key="1">
    <citation type="submission" date="2016-11" db="UniProtKB">
        <authorList>
            <consortium name="WormBaseParasite"/>
        </authorList>
    </citation>
    <scope>IDENTIFICATION</scope>
</reference>
<dbReference type="Proteomes" id="UP000095283">
    <property type="component" value="Unplaced"/>
</dbReference>
<keyword evidence="1" id="KW-1185">Reference proteome</keyword>
<dbReference type="WBParaSite" id="Hba_10518">
    <property type="protein sequence ID" value="Hba_10518"/>
    <property type="gene ID" value="Hba_10518"/>
</dbReference>
<name>A0A1I7WZB2_HETBA</name>
<accession>A0A1I7WZB2</accession>
<evidence type="ECO:0000313" key="2">
    <source>
        <dbReference type="WBParaSite" id="Hba_10518"/>
    </source>
</evidence>
<dbReference type="AlphaFoldDB" id="A0A1I7WZB2"/>
<organism evidence="1 2">
    <name type="scientific">Heterorhabditis bacteriophora</name>
    <name type="common">Entomopathogenic nematode worm</name>
    <dbReference type="NCBI Taxonomy" id="37862"/>
    <lineage>
        <taxon>Eukaryota</taxon>
        <taxon>Metazoa</taxon>
        <taxon>Ecdysozoa</taxon>
        <taxon>Nematoda</taxon>
        <taxon>Chromadorea</taxon>
        <taxon>Rhabditida</taxon>
        <taxon>Rhabditina</taxon>
        <taxon>Rhabditomorpha</taxon>
        <taxon>Strongyloidea</taxon>
        <taxon>Heterorhabditidae</taxon>
        <taxon>Heterorhabditis</taxon>
    </lineage>
</organism>
<sequence length="57" mass="7037">MLIIQSELDIILRYWSEKTNLYVKVYVMIPFFYLYGDVHVEKSIDRNWNDIIDTRHE</sequence>
<protein>
    <submittedName>
        <fullName evidence="2">Uncharacterized protein</fullName>
    </submittedName>
</protein>
<proteinExistence type="predicted"/>